<dbReference type="EMBL" id="JBHSKX010000001">
    <property type="protein sequence ID" value="MFC5365472.1"/>
    <property type="molecule type" value="Genomic_DNA"/>
</dbReference>
<keyword evidence="1" id="KW-0472">Membrane</keyword>
<feature type="transmembrane region" description="Helical" evidence="1">
    <location>
        <begin position="21"/>
        <end position="46"/>
    </location>
</feature>
<feature type="transmembrane region" description="Helical" evidence="1">
    <location>
        <begin position="58"/>
        <end position="79"/>
    </location>
</feature>
<dbReference type="AlphaFoldDB" id="A0ABD5R733"/>
<keyword evidence="3" id="KW-1185">Reference proteome</keyword>
<proteinExistence type="predicted"/>
<evidence type="ECO:0000313" key="2">
    <source>
        <dbReference type="EMBL" id="MFC5365472.1"/>
    </source>
</evidence>
<gene>
    <name evidence="2" type="ORF">ACFPJ5_00865</name>
</gene>
<dbReference type="Pfam" id="PF23930">
    <property type="entry name" value="DUF7268"/>
    <property type="match status" value="1"/>
</dbReference>
<evidence type="ECO:0000256" key="1">
    <source>
        <dbReference type="SAM" id="Phobius"/>
    </source>
</evidence>
<dbReference type="InterPro" id="IPR055692">
    <property type="entry name" value="DUF7268"/>
</dbReference>
<comment type="caution">
    <text evidence="2">The sequence shown here is derived from an EMBL/GenBank/DDBJ whole genome shotgun (WGS) entry which is preliminary data.</text>
</comment>
<keyword evidence="1" id="KW-0812">Transmembrane</keyword>
<evidence type="ECO:0000313" key="3">
    <source>
        <dbReference type="Proteomes" id="UP001596201"/>
    </source>
</evidence>
<dbReference type="Proteomes" id="UP001596201">
    <property type="component" value="Unassembled WGS sequence"/>
</dbReference>
<organism evidence="2 3">
    <name type="scientific">Salinirubrum litoreum</name>
    <dbReference type="NCBI Taxonomy" id="1126234"/>
    <lineage>
        <taxon>Archaea</taxon>
        <taxon>Methanobacteriati</taxon>
        <taxon>Methanobacteriota</taxon>
        <taxon>Stenosarchaea group</taxon>
        <taxon>Halobacteria</taxon>
        <taxon>Halobacteriales</taxon>
        <taxon>Haloferacaceae</taxon>
        <taxon>Salinirubrum</taxon>
    </lineage>
</organism>
<name>A0ABD5R733_9EURY</name>
<keyword evidence="1" id="KW-1133">Transmembrane helix</keyword>
<reference evidence="2 3" key="1">
    <citation type="journal article" date="2019" name="Int. J. Syst. Evol. Microbiol.">
        <title>The Global Catalogue of Microorganisms (GCM) 10K type strain sequencing project: providing services to taxonomists for standard genome sequencing and annotation.</title>
        <authorList>
            <consortium name="The Broad Institute Genomics Platform"/>
            <consortium name="The Broad Institute Genome Sequencing Center for Infectious Disease"/>
            <person name="Wu L."/>
            <person name="Ma J."/>
        </authorList>
    </citation>
    <scope>NUCLEOTIDE SEQUENCE [LARGE SCALE GENOMIC DNA]</scope>
    <source>
        <strain evidence="2 3">CGMCC 1.12237</strain>
    </source>
</reference>
<sequence>MSSTEESAVDLPLSAWLRPRVRLVVGAAVVGVVAGVVATLAFFLLVHPDDLSRASARAFSLAAIALGFGVLGWSGSIFAGRGFEEMQRHLDTGTDWTEADSRRAMARISGFGAGGMVGVIVTTTVL</sequence>
<protein>
    <submittedName>
        <fullName evidence="2">Uncharacterized protein</fullName>
    </submittedName>
</protein>
<accession>A0ABD5R733</accession>
<dbReference type="RefSeq" id="WP_227229235.1">
    <property type="nucleotide sequence ID" value="NZ_JAJCVJ010000001.1"/>
</dbReference>